<dbReference type="GO" id="GO:0016740">
    <property type="term" value="F:transferase activity"/>
    <property type="evidence" value="ECO:0007669"/>
    <property type="project" value="UniProtKB-KW"/>
</dbReference>
<evidence type="ECO:0000313" key="4">
    <source>
        <dbReference type="Proteomes" id="UP000031802"/>
    </source>
</evidence>
<evidence type="ECO:0000256" key="1">
    <source>
        <dbReference type="ARBA" id="ARBA00022679"/>
    </source>
</evidence>
<keyword evidence="4" id="KW-1185">Reference proteome</keyword>
<protein>
    <submittedName>
        <fullName evidence="3">Lipopolysaccharide-modifying protein</fullName>
    </submittedName>
</protein>
<sequence length="324" mass="37914">MNFKRLFLRNKNNKFLYYLRAICRGLVPEGIVRKRLKLKVHRDWGDESAYLESRINYYNKLDGLVALSDAAIAIRNYTIPEKIRVYYFDSKEYLRFFDPNLKFELLPGDVIHIPKFPALVKSRPIIGENRNSVLLNLDKSRHFNFIQDDIPFAKKRNILVGRSGFSQVHRQKFFEMYATHPLCNLAKATKSSQKDFLSITNHLAFKFILALEGNDVASNLKWIMSSNSIAVMPEPTYETWFMEGRLIPDYHYLSILPDYSDLEEKLTYYIAHPEAAEAIARQANAYVEQFKNSKREDAISLLVLDKYFQSTNVERYSFPLLKHA</sequence>
<dbReference type="eggNOG" id="ENOG502Z7XI">
    <property type="taxonomic scope" value="Bacteria"/>
</dbReference>
<dbReference type="AlphaFoldDB" id="A0A0B8T6U1"/>
<dbReference type="STRING" id="1229276.DI53_2331"/>
<dbReference type="PANTHER" id="PTHR12203">
    <property type="entry name" value="KDEL LYS-ASP-GLU-LEU CONTAINING - RELATED"/>
    <property type="match status" value="1"/>
</dbReference>
<dbReference type="OrthoDB" id="767964at2"/>
<dbReference type="Proteomes" id="UP000031802">
    <property type="component" value="Unassembled WGS sequence"/>
</dbReference>
<feature type="domain" description="Glycosyl transferase CAP10" evidence="2">
    <location>
        <begin position="84"/>
        <end position="308"/>
    </location>
</feature>
<accession>A0A0B8T6U1</accession>
<dbReference type="RefSeq" id="WP_037499306.1">
    <property type="nucleotide sequence ID" value="NZ_JJMU01000033.1"/>
</dbReference>
<evidence type="ECO:0000313" key="3">
    <source>
        <dbReference type="EMBL" id="KGE13919.1"/>
    </source>
</evidence>
<dbReference type="InterPro" id="IPR006598">
    <property type="entry name" value="CAP10"/>
</dbReference>
<reference evidence="4" key="1">
    <citation type="submission" date="2014-04" db="EMBL/GenBank/DDBJ databases">
        <title>Whole-Genome optical mapping and complete genome sequence of Sphingobacterium deserti sp. nov., a new spaces isolated from desert in the west of China.</title>
        <authorList>
            <person name="Teng C."/>
            <person name="Zhou Z."/>
            <person name="Li X."/>
            <person name="Chen M."/>
            <person name="Lin M."/>
            <person name="Wang L."/>
            <person name="Su S."/>
            <person name="Zhang C."/>
            <person name="Zhang W."/>
        </authorList>
    </citation>
    <scope>NUCLEOTIDE SEQUENCE [LARGE SCALE GENOMIC DNA]</scope>
    <source>
        <strain evidence="4">ACCC05744</strain>
    </source>
</reference>
<dbReference type="PANTHER" id="PTHR12203:SF35">
    <property type="entry name" value="PROTEIN O-GLUCOSYLTRANSFERASE 1"/>
    <property type="match status" value="1"/>
</dbReference>
<dbReference type="EMBL" id="JJMU01000033">
    <property type="protein sequence ID" value="KGE13919.1"/>
    <property type="molecule type" value="Genomic_DNA"/>
</dbReference>
<dbReference type="InterPro" id="IPR051091">
    <property type="entry name" value="O-Glucosyltr/Glycosyltrsf_90"/>
</dbReference>
<dbReference type="PATRIC" id="fig|1229276.3.peg.2392"/>
<evidence type="ECO:0000259" key="2">
    <source>
        <dbReference type="SMART" id="SM00672"/>
    </source>
</evidence>
<keyword evidence="1" id="KW-0808">Transferase</keyword>
<comment type="caution">
    <text evidence="3">The sequence shown here is derived from an EMBL/GenBank/DDBJ whole genome shotgun (WGS) entry which is preliminary data.</text>
</comment>
<gene>
    <name evidence="3" type="ORF">DI53_2331</name>
</gene>
<dbReference type="Pfam" id="PF05686">
    <property type="entry name" value="Glyco_transf_90"/>
    <property type="match status" value="1"/>
</dbReference>
<organism evidence="3 4">
    <name type="scientific">Sphingobacterium deserti</name>
    <dbReference type="NCBI Taxonomy" id="1229276"/>
    <lineage>
        <taxon>Bacteria</taxon>
        <taxon>Pseudomonadati</taxon>
        <taxon>Bacteroidota</taxon>
        <taxon>Sphingobacteriia</taxon>
        <taxon>Sphingobacteriales</taxon>
        <taxon>Sphingobacteriaceae</taxon>
        <taxon>Sphingobacterium</taxon>
    </lineage>
</organism>
<name>A0A0B8T6U1_9SPHI</name>
<reference evidence="3 4" key="2">
    <citation type="journal article" date="2015" name="PLoS ONE">
        <title>Whole-Genome Optical Mapping and Finished Genome Sequence of Sphingobacterium deserti sp. nov., a New Species Isolated from the Western Desert of China.</title>
        <authorList>
            <person name="Teng C."/>
            <person name="Zhou Z."/>
            <person name="Molnar I."/>
            <person name="Li X."/>
            <person name="Tang R."/>
            <person name="Chen M."/>
            <person name="Wang L."/>
            <person name="Su S."/>
            <person name="Zhang W."/>
            <person name="Lin M."/>
        </authorList>
    </citation>
    <scope>NUCLEOTIDE SEQUENCE [LARGE SCALE GENOMIC DNA]</scope>
    <source>
        <strain evidence="4">ACCC05744</strain>
    </source>
</reference>
<dbReference type="SMART" id="SM00672">
    <property type="entry name" value="CAP10"/>
    <property type="match status" value="1"/>
</dbReference>
<proteinExistence type="predicted"/>